<dbReference type="PANTHER" id="PTHR43416:SF5">
    <property type="entry name" value="DIHYDROLIPOYLLYSINE-RESIDUE SUCCINYLTRANSFERASE COMPONENT OF 2-OXOGLUTARATE DEHYDROGENASE COMPLEX, MITOCHONDRIAL"/>
    <property type="match status" value="1"/>
</dbReference>
<evidence type="ECO:0000256" key="1">
    <source>
        <dbReference type="ARBA" id="ARBA00007317"/>
    </source>
</evidence>
<dbReference type="EMBL" id="JALJOR010000011">
    <property type="protein sequence ID" value="KAK9809216.1"/>
    <property type="molecule type" value="Genomic_DNA"/>
</dbReference>
<dbReference type="AlphaFoldDB" id="A0AAW1P776"/>
<dbReference type="Gene3D" id="2.40.50.100">
    <property type="match status" value="1"/>
</dbReference>
<dbReference type="GO" id="GO:0006099">
    <property type="term" value="P:tricarboxylic acid cycle"/>
    <property type="evidence" value="ECO:0007669"/>
    <property type="project" value="TreeGrafter"/>
</dbReference>
<feature type="compositionally biased region" description="Basic and acidic residues" evidence="4">
    <location>
        <begin position="127"/>
        <end position="153"/>
    </location>
</feature>
<comment type="caution">
    <text evidence="6">The sequence shown here is derived from an EMBL/GenBank/DDBJ whole genome shotgun (WGS) entry which is preliminary data.</text>
</comment>
<name>A0AAW1P776_9CHLO</name>
<evidence type="ECO:0000313" key="7">
    <source>
        <dbReference type="Proteomes" id="UP001489004"/>
    </source>
</evidence>
<proteinExistence type="inferred from homology"/>
<protein>
    <recommendedName>
        <fullName evidence="5">Lipoyl-binding domain-containing protein</fullName>
    </recommendedName>
</protein>
<evidence type="ECO:0000256" key="2">
    <source>
        <dbReference type="ARBA" id="ARBA00022823"/>
    </source>
</evidence>
<reference evidence="6 7" key="1">
    <citation type="journal article" date="2024" name="Nat. Commun.">
        <title>Phylogenomics reveals the evolutionary origins of lichenization in chlorophyte algae.</title>
        <authorList>
            <person name="Puginier C."/>
            <person name="Libourel C."/>
            <person name="Otte J."/>
            <person name="Skaloud P."/>
            <person name="Haon M."/>
            <person name="Grisel S."/>
            <person name="Petersen M."/>
            <person name="Berrin J.G."/>
            <person name="Delaux P.M."/>
            <person name="Dal Grande F."/>
            <person name="Keller J."/>
        </authorList>
    </citation>
    <scope>NUCLEOTIDE SEQUENCE [LARGE SCALE GENOMIC DNA]</scope>
    <source>
        <strain evidence="6 7">SAG 2043</strain>
    </source>
</reference>
<feature type="compositionally biased region" description="Low complexity" evidence="4">
    <location>
        <begin position="81"/>
        <end position="97"/>
    </location>
</feature>
<dbReference type="Pfam" id="PF00364">
    <property type="entry name" value="Biotin_lipoyl"/>
    <property type="match status" value="1"/>
</dbReference>
<feature type="compositionally biased region" description="Low complexity" evidence="4">
    <location>
        <begin position="154"/>
        <end position="171"/>
    </location>
</feature>
<dbReference type="Proteomes" id="UP001489004">
    <property type="component" value="Unassembled WGS sequence"/>
</dbReference>
<dbReference type="GO" id="GO:0004149">
    <property type="term" value="F:dihydrolipoyllysine-residue succinyltransferase activity"/>
    <property type="evidence" value="ECO:0007669"/>
    <property type="project" value="TreeGrafter"/>
</dbReference>
<dbReference type="GO" id="GO:0005739">
    <property type="term" value="C:mitochondrion"/>
    <property type="evidence" value="ECO:0007669"/>
    <property type="project" value="TreeGrafter"/>
</dbReference>
<feature type="region of interest" description="Disordered" evidence="4">
    <location>
        <begin position="67"/>
        <end position="212"/>
    </location>
</feature>
<feature type="domain" description="Lipoyl-binding" evidence="5">
    <location>
        <begin position="1"/>
        <end position="68"/>
    </location>
</feature>
<dbReference type="PROSITE" id="PS50968">
    <property type="entry name" value="BIOTINYL_LIPOYL"/>
    <property type="match status" value="1"/>
</dbReference>
<sequence>MGDSISEGTIAAVLKQTGDRVEEDEPILQIETDKVTVDVRAPHEGVISRLLVKENDNVTVGQTVAVLSAGDAPPKSKEAKPAQPKPSKQPAAEAKPAAAPPAQPKQEAEPAAVAAPHRTPSLKFPPRRTEDGRRISDLPAAEAKKYLEEHASREAAQPAAQPSSRPAGAAAKPSRPTAQQVFRIVEPGTKLSSSRVLSQKEIDEIELGGAGP</sequence>
<comment type="similarity">
    <text evidence="1">Belongs to the 2-oxoacid dehydrogenase family.</text>
</comment>
<organism evidence="6 7">
    <name type="scientific">[Myrmecia] bisecta</name>
    <dbReference type="NCBI Taxonomy" id="41462"/>
    <lineage>
        <taxon>Eukaryota</taxon>
        <taxon>Viridiplantae</taxon>
        <taxon>Chlorophyta</taxon>
        <taxon>core chlorophytes</taxon>
        <taxon>Trebouxiophyceae</taxon>
        <taxon>Trebouxiales</taxon>
        <taxon>Trebouxiaceae</taxon>
        <taxon>Myrmecia</taxon>
    </lineage>
</organism>
<keyword evidence="2" id="KW-0450">Lipoyl</keyword>
<accession>A0AAW1P776</accession>
<dbReference type="PANTHER" id="PTHR43416">
    <property type="entry name" value="DIHYDROLIPOYLLYSINE-RESIDUE SUCCINYLTRANSFERASE COMPONENT OF 2-OXOGLUTARATE DEHYDROGENASE COMPLEX, MITOCHONDRIAL-RELATED"/>
    <property type="match status" value="1"/>
</dbReference>
<evidence type="ECO:0000256" key="3">
    <source>
        <dbReference type="ARBA" id="ARBA00022946"/>
    </source>
</evidence>
<dbReference type="InterPro" id="IPR050537">
    <property type="entry name" value="2-oxoacid_dehydrogenase"/>
</dbReference>
<dbReference type="SUPFAM" id="SSF51230">
    <property type="entry name" value="Single hybrid motif"/>
    <property type="match status" value="1"/>
</dbReference>
<dbReference type="PROSITE" id="PS00189">
    <property type="entry name" value="LIPOYL"/>
    <property type="match status" value="1"/>
</dbReference>
<keyword evidence="7" id="KW-1185">Reference proteome</keyword>
<evidence type="ECO:0000259" key="5">
    <source>
        <dbReference type="PROSITE" id="PS50968"/>
    </source>
</evidence>
<dbReference type="InterPro" id="IPR003016">
    <property type="entry name" value="2-oxoA_DH_lipoyl-BS"/>
</dbReference>
<evidence type="ECO:0000256" key="4">
    <source>
        <dbReference type="SAM" id="MobiDB-lite"/>
    </source>
</evidence>
<evidence type="ECO:0000313" key="6">
    <source>
        <dbReference type="EMBL" id="KAK9809216.1"/>
    </source>
</evidence>
<gene>
    <name evidence="6" type="ORF">WJX72_011518</name>
</gene>
<dbReference type="CDD" id="cd06849">
    <property type="entry name" value="lipoyl_domain"/>
    <property type="match status" value="1"/>
</dbReference>
<dbReference type="InterPro" id="IPR000089">
    <property type="entry name" value="Biotin_lipoyl"/>
</dbReference>
<dbReference type="InterPro" id="IPR011053">
    <property type="entry name" value="Single_hybrid_motif"/>
</dbReference>
<keyword evidence="3" id="KW-0809">Transit peptide</keyword>